<dbReference type="RefSeq" id="WP_147340339.1">
    <property type="nucleotide sequence ID" value="NZ_JAJDKX010000007.1"/>
</dbReference>
<name>A0AAP2UDV0_9FIRM</name>
<evidence type="ECO:0000313" key="1">
    <source>
        <dbReference type="EMBL" id="MCQ5060893.1"/>
    </source>
</evidence>
<protein>
    <submittedName>
        <fullName evidence="1">DNA-protecting protein DprA</fullName>
    </submittedName>
</protein>
<dbReference type="Gene3D" id="3.40.50.450">
    <property type="match status" value="1"/>
</dbReference>
<proteinExistence type="predicted"/>
<dbReference type="EMBL" id="JANGBO010000001">
    <property type="protein sequence ID" value="MCQ5060893.1"/>
    <property type="molecule type" value="Genomic_DNA"/>
</dbReference>
<gene>
    <name evidence="1" type="ORF">NE542_03455</name>
</gene>
<comment type="caution">
    <text evidence="1">The sequence shown here is derived from an EMBL/GenBank/DDBJ whole genome shotgun (WGS) entry which is preliminary data.</text>
</comment>
<sequence length="150" mass="17349">MKDKFTSDDILVALCQKFGNSTEIIDDVIDKKIFMTDKEKEYYLNEVHENYISFLSDKYPVILGALDDPPVCLFYDGDLDVFQKDIHVYESVVNKADKIFIGIVNKGDEAEWCVATTDQEVLQPVVEEVFERNDNLEFKKYKQSQSTVLN</sequence>
<organism evidence="1 2">
    <name type="scientific">Faecalibacillus intestinalis</name>
    <dbReference type="NCBI Taxonomy" id="1982626"/>
    <lineage>
        <taxon>Bacteria</taxon>
        <taxon>Bacillati</taxon>
        <taxon>Bacillota</taxon>
        <taxon>Erysipelotrichia</taxon>
        <taxon>Erysipelotrichales</taxon>
        <taxon>Coprobacillaceae</taxon>
        <taxon>Faecalibacillus</taxon>
    </lineage>
</organism>
<dbReference type="AlphaFoldDB" id="A0AAP2UDV0"/>
<reference evidence="1" key="1">
    <citation type="submission" date="2022-06" db="EMBL/GenBank/DDBJ databases">
        <title>Isolation of gut microbiota from human fecal samples.</title>
        <authorList>
            <person name="Pamer E.G."/>
            <person name="Barat B."/>
            <person name="Waligurski E."/>
            <person name="Medina S."/>
            <person name="Paddock L."/>
            <person name="Mostad J."/>
        </authorList>
    </citation>
    <scope>NUCLEOTIDE SEQUENCE</scope>
    <source>
        <strain evidence="1">DFI.6.24</strain>
    </source>
</reference>
<accession>A0AAP2UDV0</accession>
<dbReference type="Proteomes" id="UP001204814">
    <property type="component" value="Unassembled WGS sequence"/>
</dbReference>
<evidence type="ECO:0000313" key="2">
    <source>
        <dbReference type="Proteomes" id="UP001204814"/>
    </source>
</evidence>